<proteinExistence type="predicted"/>
<protein>
    <submittedName>
        <fullName evidence="1">Uncharacterized protein</fullName>
    </submittedName>
</protein>
<dbReference type="AlphaFoldDB" id="J4G8J0"/>
<dbReference type="GeneID" id="24097894"/>
<dbReference type="EMBL" id="HE797096">
    <property type="protein sequence ID" value="CCM02983.1"/>
    <property type="molecule type" value="Genomic_DNA"/>
</dbReference>
<dbReference type="InParanoid" id="J4G8J0"/>
<dbReference type="Proteomes" id="UP000006352">
    <property type="component" value="Unassembled WGS sequence"/>
</dbReference>
<evidence type="ECO:0000313" key="1">
    <source>
        <dbReference type="EMBL" id="CCM02983.1"/>
    </source>
</evidence>
<keyword evidence="2" id="KW-1185">Reference proteome</keyword>
<sequence length="250" mass="28141">MDTIRIPVIMVTPATPSRDSLPTPMRVALREEVPFDGLEEHLEEYEGAEGGFQSVAGDIESILDGYMADGEEEDNHTHSASQDVNYTRLTLNLGNASVASMEDLVATLSVIGREDDDDRSWLSLEAESRSSGDVDVSSMQSAFIVVDAPRRLVRPKDRRQGEAHAADACRECSFGTDVPVVRRRPRPAQRSRRYNPTWRHAMYVSAEFWPAQTDLFEPFEEKKRTPMRRLIVQGALVVKTRARKLSHRTV</sequence>
<dbReference type="RefSeq" id="XP_012182266.1">
    <property type="nucleotide sequence ID" value="XM_012326876.1"/>
</dbReference>
<organism evidence="1 2">
    <name type="scientific">Fibroporia radiculosa</name>
    <dbReference type="NCBI Taxonomy" id="599839"/>
    <lineage>
        <taxon>Eukaryota</taxon>
        <taxon>Fungi</taxon>
        <taxon>Dikarya</taxon>
        <taxon>Basidiomycota</taxon>
        <taxon>Agaricomycotina</taxon>
        <taxon>Agaricomycetes</taxon>
        <taxon>Polyporales</taxon>
        <taxon>Fibroporiaceae</taxon>
        <taxon>Fibroporia</taxon>
    </lineage>
</organism>
<gene>
    <name evidence="1" type="ORF">FIBRA_05098</name>
</gene>
<accession>J4G8J0</accession>
<name>J4G8J0_9APHY</name>
<dbReference type="HOGENOM" id="CLU_1215207_0_0_1"/>
<reference evidence="1 2" key="1">
    <citation type="journal article" date="2012" name="Appl. Environ. Microbiol.">
        <title>Short-read sequencing for genomic analysis of the brown rot fungus Fibroporia radiculosa.</title>
        <authorList>
            <person name="Tang J.D."/>
            <person name="Perkins A.D."/>
            <person name="Sonstegard T.S."/>
            <person name="Schroeder S.G."/>
            <person name="Burgess S.C."/>
            <person name="Diehl S.V."/>
        </authorList>
    </citation>
    <scope>NUCLEOTIDE SEQUENCE [LARGE SCALE GENOMIC DNA]</scope>
    <source>
        <strain evidence="1 2">TFFH 294</strain>
    </source>
</reference>
<evidence type="ECO:0000313" key="2">
    <source>
        <dbReference type="Proteomes" id="UP000006352"/>
    </source>
</evidence>
<dbReference type="OrthoDB" id="2800574at2759"/>